<proteinExistence type="predicted"/>
<protein>
    <submittedName>
        <fullName evidence="1">Uncharacterized protein</fullName>
    </submittedName>
</protein>
<dbReference type="AlphaFoldDB" id="A0A9J5YD96"/>
<gene>
    <name evidence="1" type="ORF">H5410_038190</name>
</gene>
<dbReference type="EMBL" id="JACXVP010000007">
    <property type="protein sequence ID" value="KAG5596958.1"/>
    <property type="molecule type" value="Genomic_DNA"/>
</dbReference>
<reference evidence="1 2" key="1">
    <citation type="submission" date="2020-09" db="EMBL/GenBank/DDBJ databases">
        <title>De no assembly of potato wild relative species, Solanum commersonii.</title>
        <authorList>
            <person name="Cho K."/>
        </authorList>
    </citation>
    <scope>NUCLEOTIDE SEQUENCE [LARGE SCALE GENOMIC DNA]</scope>
    <source>
        <strain evidence="1">LZ3.2</strain>
        <tissue evidence="1">Leaf</tissue>
    </source>
</reference>
<sequence length="155" mass="17709">MANKCQTDFQKSFSPLQQYISTSRRHHVSNRRNSTPVRTQLYSHRLLPFPRQTVRLVLFQPFPAAESSLLARIDATSSSRTPKELELEFKFVGLVLIQLLSPFSKIPNPIFIQAFRKSSFGGGRSLFTTRHSSLLPRTSQKAPKFSFVYLLSSSF</sequence>
<evidence type="ECO:0000313" key="1">
    <source>
        <dbReference type="EMBL" id="KAG5596958.1"/>
    </source>
</evidence>
<keyword evidence="2" id="KW-1185">Reference proteome</keyword>
<dbReference type="Proteomes" id="UP000824120">
    <property type="component" value="Chromosome 7"/>
</dbReference>
<accession>A0A9J5YD96</accession>
<comment type="caution">
    <text evidence="1">The sequence shown here is derived from an EMBL/GenBank/DDBJ whole genome shotgun (WGS) entry which is preliminary data.</text>
</comment>
<organism evidence="1 2">
    <name type="scientific">Solanum commersonii</name>
    <name type="common">Commerson's wild potato</name>
    <name type="synonym">Commerson's nightshade</name>
    <dbReference type="NCBI Taxonomy" id="4109"/>
    <lineage>
        <taxon>Eukaryota</taxon>
        <taxon>Viridiplantae</taxon>
        <taxon>Streptophyta</taxon>
        <taxon>Embryophyta</taxon>
        <taxon>Tracheophyta</taxon>
        <taxon>Spermatophyta</taxon>
        <taxon>Magnoliopsida</taxon>
        <taxon>eudicotyledons</taxon>
        <taxon>Gunneridae</taxon>
        <taxon>Pentapetalae</taxon>
        <taxon>asterids</taxon>
        <taxon>lamiids</taxon>
        <taxon>Solanales</taxon>
        <taxon>Solanaceae</taxon>
        <taxon>Solanoideae</taxon>
        <taxon>Solaneae</taxon>
        <taxon>Solanum</taxon>
    </lineage>
</organism>
<name>A0A9J5YD96_SOLCO</name>
<evidence type="ECO:0000313" key="2">
    <source>
        <dbReference type="Proteomes" id="UP000824120"/>
    </source>
</evidence>